<dbReference type="EMBL" id="JBHSXX010000001">
    <property type="protein sequence ID" value="MFC6871006.1"/>
    <property type="molecule type" value="Genomic_DNA"/>
</dbReference>
<reference evidence="3" key="1">
    <citation type="journal article" date="2019" name="Int. J. Syst. Evol. Microbiol.">
        <title>The Global Catalogue of Microorganisms (GCM) 10K type strain sequencing project: providing services to taxonomists for standard genome sequencing and annotation.</title>
        <authorList>
            <consortium name="The Broad Institute Genomics Platform"/>
            <consortium name="The Broad Institute Genome Sequencing Center for Infectious Disease"/>
            <person name="Wu L."/>
            <person name="Ma J."/>
        </authorList>
    </citation>
    <scope>NUCLEOTIDE SEQUENCE [LARGE SCALE GENOMIC DNA]</scope>
    <source>
        <strain evidence="3">KCTC 32255</strain>
    </source>
</reference>
<protein>
    <recommendedName>
        <fullName evidence="4">PASTA domain-containing protein</fullName>
    </recommendedName>
</protein>
<dbReference type="Proteomes" id="UP001596337">
    <property type="component" value="Unassembled WGS sequence"/>
</dbReference>
<evidence type="ECO:0000313" key="3">
    <source>
        <dbReference type="Proteomes" id="UP001596337"/>
    </source>
</evidence>
<keyword evidence="3" id="KW-1185">Reference proteome</keyword>
<evidence type="ECO:0000313" key="2">
    <source>
        <dbReference type="EMBL" id="MFC6871006.1"/>
    </source>
</evidence>
<feature type="region of interest" description="Disordered" evidence="1">
    <location>
        <begin position="1"/>
        <end position="47"/>
    </location>
</feature>
<feature type="compositionally biased region" description="Low complexity" evidence="1">
    <location>
        <begin position="176"/>
        <end position="186"/>
    </location>
</feature>
<evidence type="ECO:0000256" key="1">
    <source>
        <dbReference type="SAM" id="MobiDB-lite"/>
    </source>
</evidence>
<feature type="compositionally biased region" description="Basic and acidic residues" evidence="1">
    <location>
        <begin position="263"/>
        <end position="272"/>
    </location>
</feature>
<feature type="region of interest" description="Disordered" evidence="1">
    <location>
        <begin position="154"/>
        <end position="272"/>
    </location>
</feature>
<dbReference type="RefSeq" id="WP_345406551.1">
    <property type="nucleotide sequence ID" value="NZ_BAABLA010000122.1"/>
</dbReference>
<gene>
    <name evidence="2" type="ORF">ACFQGD_28180</name>
</gene>
<evidence type="ECO:0008006" key="4">
    <source>
        <dbReference type="Google" id="ProtNLM"/>
    </source>
</evidence>
<comment type="caution">
    <text evidence="2">The sequence shown here is derived from an EMBL/GenBank/DDBJ whole genome shotgun (WGS) entry which is preliminary data.</text>
</comment>
<name>A0ABW2C6M5_9PSEU</name>
<organism evidence="2 3">
    <name type="scientific">Haloechinothrix salitolerans</name>
    <dbReference type="NCBI Taxonomy" id="926830"/>
    <lineage>
        <taxon>Bacteria</taxon>
        <taxon>Bacillati</taxon>
        <taxon>Actinomycetota</taxon>
        <taxon>Actinomycetes</taxon>
        <taxon>Pseudonocardiales</taxon>
        <taxon>Pseudonocardiaceae</taxon>
        <taxon>Haloechinothrix</taxon>
    </lineage>
</organism>
<accession>A0ABW2C6M5</accession>
<proteinExistence type="predicted"/>
<feature type="compositionally biased region" description="Low complexity" evidence="1">
    <location>
        <begin position="204"/>
        <end position="230"/>
    </location>
</feature>
<sequence>MKRLGKRGKQTPEEPQSDPRSSFAAAPLPRHAGPPASSTPLADQLARGGPGVTDAYVVLPRSIAEDMPLPWQRQMASVLGQFHHMHRELSWPKYRVLPSREEKLTDLDEEQLAEAGYTVEMDDNGDLVYRERSGRRVEDPEATTVLVTCLDPVLSESSLRRQQTSDEPDPDRQEQPQEPAAQRAAPMNIGPQPVWQPVPGAEHPGGQAVPPQQRPQAQPTPAADPETPARGTPVVDPVDGAAMDWPEPTGGASTGDFGPTGDPIERPYRYGG</sequence>